<dbReference type="GO" id="GO:0016301">
    <property type="term" value="F:kinase activity"/>
    <property type="evidence" value="ECO:0007669"/>
    <property type="project" value="UniProtKB-KW"/>
</dbReference>
<keyword evidence="1" id="KW-0418">Kinase</keyword>
<organism evidence="2 4">
    <name type="scientific">Paracoccus pantotrophus</name>
    <name type="common">Thiosphaera pantotropha</name>
    <dbReference type="NCBI Taxonomy" id="82367"/>
    <lineage>
        <taxon>Bacteria</taxon>
        <taxon>Pseudomonadati</taxon>
        <taxon>Pseudomonadota</taxon>
        <taxon>Alphaproteobacteria</taxon>
        <taxon>Rhodobacterales</taxon>
        <taxon>Paracoccaceae</taxon>
        <taxon>Paracoccus</taxon>
    </lineage>
</organism>
<sequence>MPVGQAARDAAQGHVSSKFIRREAALTAMDAKHAKISAQRFSLLRTRILREMRSRGWSKLAVVPVTQGAGGTFVAVNLALALARQPHTQVTLIDLDLGSPSVAGQLGIPGCSAVSAALAGGGDLDALVSRVDEAPNLSVLAPDRAEPDAAELLQDEALAQAMRRLHDRHPARIAVIDTAALLGEDAALAALPLADALLLVADGRRGTASDMAECERLLVGMPPVMGVVLNKSED</sequence>
<keyword evidence="1" id="KW-0808">Transferase</keyword>
<dbReference type="Gene3D" id="3.40.50.300">
    <property type="entry name" value="P-loop containing nucleotide triphosphate hydrolases"/>
    <property type="match status" value="1"/>
</dbReference>
<reference evidence="2 4" key="2">
    <citation type="submission" date="2020-07" db="EMBL/GenBank/DDBJ databases">
        <title>The complete genome of Paracoccus pantotrophus ACCC 10489.</title>
        <authorList>
            <person name="Si Y."/>
        </authorList>
    </citation>
    <scope>NUCLEOTIDE SEQUENCE [LARGE SCALE GENOMIC DNA]</scope>
    <source>
        <strain evidence="2 4">ACCC10489</strain>
    </source>
</reference>
<dbReference type="AlphaFoldDB" id="A0A7H9BWE9"/>
<dbReference type="Proteomes" id="UP000326453">
    <property type="component" value="Chromosome 1"/>
</dbReference>
<dbReference type="RefSeq" id="WP_024844124.1">
    <property type="nucleotide sequence ID" value="NZ_CP044426.1"/>
</dbReference>
<name>A0A7H9BWE9_PARPN</name>
<evidence type="ECO:0000313" key="2">
    <source>
        <dbReference type="EMBL" id="QLH15452.1"/>
    </source>
</evidence>
<dbReference type="InterPro" id="IPR027417">
    <property type="entry name" value="P-loop_NTPase"/>
</dbReference>
<dbReference type="GeneID" id="51372425"/>
<protein>
    <submittedName>
        <fullName evidence="2">Chromosome partitioning protein</fullName>
    </submittedName>
    <submittedName>
        <fullName evidence="1">CpsD/CapB family tyrosine-protein kinase</fullName>
    </submittedName>
</protein>
<reference evidence="1 3" key="1">
    <citation type="submission" date="2019-01" db="EMBL/GenBank/DDBJ databases">
        <title>Complete Genome Sequence and Annotation of the Paracoccus pantotrophus type strain DSM 2944.</title>
        <authorList>
            <person name="Bockwoldt J.A."/>
            <person name="Zimmermann M."/>
            <person name="Tiso T."/>
            <person name="Blank L.M."/>
        </authorList>
    </citation>
    <scope>NUCLEOTIDE SEQUENCE [LARGE SCALE GENOMIC DNA]</scope>
    <source>
        <strain evidence="1 3">DSM 2944</strain>
    </source>
</reference>
<gene>
    <name evidence="1" type="ORF">ESD82_17690</name>
    <name evidence="2" type="ORF">HYQ43_14850</name>
</gene>
<dbReference type="PANTHER" id="PTHR32309:SF31">
    <property type="entry name" value="CAPSULAR EXOPOLYSACCHARIDE FAMILY"/>
    <property type="match status" value="1"/>
</dbReference>
<dbReference type="EMBL" id="CP058690">
    <property type="protein sequence ID" value="QLH15452.1"/>
    <property type="molecule type" value="Genomic_DNA"/>
</dbReference>
<dbReference type="OrthoDB" id="9775724at2"/>
<dbReference type="InterPro" id="IPR050445">
    <property type="entry name" value="Bact_polysacc_biosynth/exp"/>
</dbReference>
<dbReference type="KEGG" id="ppan:ESD82_17690"/>
<evidence type="ECO:0000313" key="1">
    <source>
        <dbReference type="EMBL" id="QFG37901.1"/>
    </source>
</evidence>
<dbReference type="SUPFAM" id="SSF52540">
    <property type="entry name" value="P-loop containing nucleoside triphosphate hydrolases"/>
    <property type="match status" value="1"/>
</dbReference>
<dbReference type="EMBL" id="CP044426">
    <property type="protein sequence ID" value="QFG37901.1"/>
    <property type="molecule type" value="Genomic_DNA"/>
</dbReference>
<dbReference type="Proteomes" id="UP000509322">
    <property type="component" value="Chromosome 2"/>
</dbReference>
<proteinExistence type="predicted"/>
<dbReference type="PANTHER" id="PTHR32309">
    <property type="entry name" value="TYROSINE-PROTEIN KINASE"/>
    <property type="match status" value="1"/>
</dbReference>
<accession>A0A7H9BWE9</accession>
<evidence type="ECO:0000313" key="3">
    <source>
        <dbReference type="Proteomes" id="UP000326453"/>
    </source>
</evidence>
<evidence type="ECO:0000313" key="4">
    <source>
        <dbReference type="Proteomes" id="UP000509322"/>
    </source>
</evidence>